<keyword evidence="3" id="KW-0238">DNA-binding</keyword>
<keyword evidence="7" id="KW-1185">Reference proteome</keyword>
<comment type="similarity">
    <text evidence="1">Belongs to the 'phage' integrase family.</text>
</comment>
<dbReference type="Pfam" id="PF14659">
    <property type="entry name" value="Phage_int_SAM_3"/>
    <property type="match status" value="1"/>
</dbReference>
<dbReference type="InterPro" id="IPR010998">
    <property type="entry name" value="Integrase_recombinase_N"/>
</dbReference>
<evidence type="ECO:0000256" key="3">
    <source>
        <dbReference type="ARBA" id="ARBA00023125"/>
    </source>
</evidence>
<keyword evidence="2" id="KW-0229">DNA integration</keyword>
<dbReference type="GO" id="GO:0006310">
    <property type="term" value="P:DNA recombination"/>
    <property type="evidence" value="ECO:0007669"/>
    <property type="project" value="UniProtKB-KW"/>
</dbReference>
<reference evidence="6" key="1">
    <citation type="submission" date="2021-11" db="EMBL/GenBank/DDBJ databases">
        <title>Streptomyces corallinus and Kineosporia corallina sp. nov., two new coral-derived marine actinobacteria.</title>
        <authorList>
            <person name="Buangrab K."/>
            <person name="Sutthacheep M."/>
            <person name="Yeemin T."/>
            <person name="Harunari E."/>
            <person name="Igarashi Y."/>
            <person name="Sripreechasak P."/>
            <person name="Kanchanasin P."/>
            <person name="Tanasupawat S."/>
            <person name="Phongsopitanun W."/>
        </authorList>
    </citation>
    <scope>NUCLEOTIDE SEQUENCE</scope>
    <source>
        <strain evidence="6">JCM 31032</strain>
    </source>
</reference>
<comment type="caution">
    <text evidence="6">The sequence shown here is derived from an EMBL/GenBank/DDBJ whole genome shotgun (WGS) entry which is preliminary data.</text>
</comment>
<dbReference type="SUPFAM" id="SSF56349">
    <property type="entry name" value="DNA breaking-rejoining enzymes"/>
    <property type="match status" value="1"/>
</dbReference>
<dbReference type="PANTHER" id="PTHR30349">
    <property type="entry name" value="PHAGE INTEGRASE-RELATED"/>
    <property type="match status" value="1"/>
</dbReference>
<name>A0A9X1NKF7_9ACTN</name>
<evidence type="ECO:0000256" key="2">
    <source>
        <dbReference type="ARBA" id="ARBA00022908"/>
    </source>
</evidence>
<sequence>MGYLEIRTGRNGRVTYRARYRDIHGRLQTAGTYTNEREADRAWQRAENLSGAARIGDPRRGRVKFGKYIEETWFPNHVIEASTRENYRYTLDAYILPELGDMRIGEILPNDIREWIVTLQGPDYRLNPPTIRVCKVIVDAIFTTAFNDHVTIIHPGKGVKTPPLASRPKEIITAEQFDEIYRALPNDFMRLLVETDIESGLRWGELTELRAKDLNSRTGMLTVSRAVVQLTAKDRPDNQNFVVKEYPKDREWRRFRIASHLADKLAAHITAANLGPDDLLFTMPVQRTARRNRPAVLPDPESLGRTEPNAKDRTYLHGTCSAYTAGKCRCQFCRDAMATYRAERRATNKDSPRTPRTVATDGHIGRGWFRNAIWIPTLSKVNLGFNFTPHGLRHAHASWLLNGGADLQVVKERLGHASITTTEKYLHTLPTADETALDALDAVRRPTREASPSAPNTATATELAELHELRQTLAKVRQLHEALGLKP</sequence>
<dbReference type="RefSeq" id="WP_231448622.1">
    <property type="nucleotide sequence ID" value="NZ_JAJOMB010000024.1"/>
</dbReference>
<gene>
    <name evidence="6" type="ORF">LR394_33405</name>
</gene>
<proteinExistence type="inferred from homology"/>
<dbReference type="InterPro" id="IPR004107">
    <property type="entry name" value="Integrase_SAM-like_N"/>
</dbReference>
<dbReference type="InterPro" id="IPR013762">
    <property type="entry name" value="Integrase-like_cat_sf"/>
</dbReference>
<organism evidence="6 7">
    <name type="scientific">Kineosporia babensis</name>
    <dbReference type="NCBI Taxonomy" id="499548"/>
    <lineage>
        <taxon>Bacteria</taxon>
        <taxon>Bacillati</taxon>
        <taxon>Actinomycetota</taxon>
        <taxon>Actinomycetes</taxon>
        <taxon>Kineosporiales</taxon>
        <taxon>Kineosporiaceae</taxon>
        <taxon>Kineosporia</taxon>
    </lineage>
</organism>
<feature type="domain" description="Tyr recombinase" evidence="5">
    <location>
        <begin position="167"/>
        <end position="438"/>
    </location>
</feature>
<evidence type="ECO:0000256" key="1">
    <source>
        <dbReference type="ARBA" id="ARBA00008857"/>
    </source>
</evidence>
<dbReference type="EMBL" id="JAJOMB010000024">
    <property type="protein sequence ID" value="MCD5315803.1"/>
    <property type="molecule type" value="Genomic_DNA"/>
</dbReference>
<dbReference type="PROSITE" id="PS51898">
    <property type="entry name" value="TYR_RECOMBINASE"/>
    <property type="match status" value="1"/>
</dbReference>
<dbReference type="Gene3D" id="1.10.150.130">
    <property type="match status" value="1"/>
</dbReference>
<evidence type="ECO:0000256" key="4">
    <source>
        <dbReference type="ARBA" id="ARBA00023172"/>
    </source>
</evidence>
<accession>A0A9X1NKF7</accession>
<protein>
    <submittedName>
        <fullName evidence="6">Site-specific integrase</fullName>
    </submittedName>
</protein>
<dbReference type="InterPro" id="IPR050090">
    <property type="entry name" value="Tyrosine_recombinase_XerCD"/>
</dbReference>
<dbReference type="GO" id="GO:0015074">
    <property type="term" value="P:DNA integration"/>
    <property type="evidence" value="ECO:0007669"/>
    <property type="project" value="UniProtKB-KW"/>
</dbReference>
<evidence type="ECO:0000313" key="6">
    <source>
        <dbReference type="EMBL" id="MCD5315803.1"/>
    </source>
</evidence>
<evidence type="ECO:0000313" key="7">
    <source>
        <dbReference type="Proteomes" id="UP001138997"/>
    </source>
</evidence>
<dbReference type="AlphaFoldDB" id="A0A9X1NKF7"/>
<dbReference type="InterPro" id="IPR002104">
    <property type="entry name" value="Integrase_catalytic"/>
</dbReference>
<dbReference type="GO" id="GO:0003677">
    <property type="term" value="F:DNA binding"/>
    <property type="evidence" value="ECO:0007669"/>
    <property type="project" value="UniProtKB-KW"/>
</dbReference>
<dbReference type="PANTHER" id="PTHR30349:SF64">
    <property type="entry name" value="PROPHAGE INTEGRASE INTD-RELATED"/>
    <property type="match status" value="1"/>
</dbReference>
<evidence type="ECO:0000259" key="5">
    <source>
        <dbReference type="PROSITE" id="PS51898"/>
    </source>
</evidence>
<dbReference type="Proteomes" id="UP001138997">
    <property type="component" value="Unassembled WGS sequence"/>
</dbReference>
<dbReference type="Pfam" id="PF00589">
    <property type="entry name" value="Phage_integrase"/>
    <property type="match status" value="1"/>
</dbReference>
<dbReference type="Gene3D" id="1.10.443.10">
    <property type="entry name" value="Intergrase catalytic core"/>
    <property type="match status" value="1"/>
</dbReference>
<dbReference type="InterPro" id="IPR011010">
    <property type="entry name" value="DNA_brk_join_enz"/>
</dbReference>
<keyword evidence="4" id="KW-0233">DNA recombination</keyword>